<keyword evidence="11" id="KW-1185">Reference proteome</keyword>
<dbReference type="NCBIfam" id="TIGR00516">
    <property type="entry name" value="acpS"/>
    <property type="match status" value="1"/>
</dbReference>
<dbReference type="GO" id="GO:0000287">
    <property type="term" value="F:magnesium ion binding"/>
    <property type="evidence" value="ECO:0007669"/>
    <property type="project" value="UniProtKB-UniRule"/>
</dbReference>
<evidence type="ECO:0000313" key="11">
    <source>
        <dbReference type="Proteomes" id="UP001205748"/>
    </source>
</evidence>
<organism evidence="10 11">
    <name type="scientific">Irregularibacter muris</name>
    <dbReference type="NCBI Taxonomy" id="1796619"/>
    <lineage>
        <taxon>Bacteria</taxon>
        <taxon>Bacillati</taxon>
        <taxon>Bacillota</taxon>
        <taxon>Clostridia</taxon>
        <taxon>Eubacteriales</taxon>
        <taxon>Eubacteriaceae</taxon>
        <taxon>Irregularibacter</taxon>
    </lineage>
</organism>
<comment type="caution">
    <text evidence="10">The sequence shown here is derived from an EMBL/GenBank/DDBJ whole genome shotgun (WGS) entry which is preliminary data.</text>
</comment>
<reference evidence="10" key="1">
    <citation type="submission" date="2022-07" db="EMBL/GenBank/DDBJ databases">
        <title>Enhanced cultured diversity of the mouse gut microbiota enables custom-made synthetic communities.</title>
        <authorList>
            <person name="Afrizal A."/>
        </authorList>
    </citation>
    <scope>NUCLEOTIDE SEQUENCE</scope>
    <source>
        <strain evidence="10">DSM 28593</strain>
    </source>
</reference>
<dbReference type="GO" id="GO:0005737">
    <property type="term" value="C:cytoplasm"/>
    <property type="evidence" value="ECO:0007669"/>
    <property type="project" value="UniProtKB-SubCell"/>
</dbReference>
<comment type="subcellular location">
    <subcellularLocation>
        <location evidence="8">Cytoplasm</location>
    </subcellularLocation>
</comment>
<dbReference type="GO" id="GO:0008897">
    <property type="term" value="F:holo-[acyl-carrier-protein] synthase activity"/>
    <property type="evidence" value="ECO:0007669"/>
    <property type="project" value="UniProtKB-UniRule"/>
</dbReference>
<gene>
    <name evidence="8 10" type="primary">acpS</name>
    <name evidence="10" type="ORF">NSA47_05795</name>
</gene>
<comment type="cofactor">
    <cofactor evidence="8">
        <name>Mg(2+)</name>
        <dbReference type="ChEBI" id="CHEBI:18420"/>
    </cofactor>
</comment>
<sequence length="131" mass="14816">MIVGTGIDIIEIKRIAKIVEKRVTFLQRFFTIEERQYFDSKEKNKIESIAGYYAAKEAAAKALGTGLSGFKWQDIEIKKTPQGQPQIELRGQAKIQAQSRGIEKMVLSISHCKEYAVAQAIAWGEPEEKKQ</sequence>
<dbReference type="InterPro" id="IPR008278">
    <property type="entry name" value="4-PPantetheinyl_Trfase_dom"/>
</dbReference>
<dbReference type="AlphaFoldDB" id="A0AAE3L3M3"/>
<feature type="binding site" evidence="8">
    <location>
        <position position="8"/>
    </location>
    <ligand>
        <name>Mg(2+)</name>
        <dbReference type="ChEBI" id="CHEBI:18420"/>
    </ligand>
</feature>
<dbReference type="GO" id="GO:0006633">
    <property type="term" value="P:fatty acid biosynthetic process"/>
    <property type="evidence" value="ECO:0007669"/>
    <property type="project" value="UniProtKB-UniRule"/>
</dbReference>
<comment type="similarity">
    <text evidence="8">Belongs to the P-Pant transferase superfamily. AcpS family.</text>
</comment>
<dbReference type="Pfam" id="PF01648">
    <property type="entry name" value="ACPS"/>
    <property type="match status" value="1"/>
</dbReference>
<dbReference type="EC" id="2.7.8.7" evidence="8"/>
<evidence type="ECO:0000313" key="10">
    <source>
        <dbReference type="EMBL" id="MCR1898503.1"/>
    </source>
</evidence>
<dbReference type="EMBL" id="JANKAS010000004">
    <property type="protein sequence ID" value="MCR1898503.1"/>
    <property type="molecule type" value="Genomic_DNA"/>
</dbReference>
<evidence type="ECO:0000259" key="9">
    <source>
        <dbReference type="Pfam" id="PF01648"/>
    </source>
</evidence>
<dbReference type="InterPro" id="IPR037143">
    <property type="entry name" value="4-PPantetheinyl_Trfase_dom_sf"/>
</dbReference>
<dbReference type="RefSeq" id="WP_257529978.1">
    <property type="nucleotide sequence ID" value="NZ_JANKAS010000004.1"/>
</dbReference>
<evidence type="ECO:0000256" key="2">
    <source>
        <dbReference type="ARBA" id="ARBA00022679"/>
    </source>
</evidence>
<name>A0AAE3L3M3_9FIRM</name>
<feature type="binding site" evidence="8">
    <location>
        <position position="57"/>
    </location>
    <ligand>
        <name>Mg(2+)</name>
        <dbReference type="ChEBI" id="CHEBI:18420"/>
    </ligand>
</feature>
<proteinExistence type="inferred from homology"/>
<dbReference type="InterPro" id="IPR002582">
    <property type="entry name" value="ACPS"/>
</dbReference>
<keyword evidence="6 8" id="KW-0443">Lipid metabolism</keyword>
<accession>A0AAE3L3M3</accession>
<feature type="domain" description="4'-phosphopantetheinyl transferase" evidence="9">
    <location>
        <begin position="5"/>
        <end position="118"/>
    </location>
</feature>
<keyword evidence="4 8" id="KW-0276">Fatty acid metabolism</keyword>
<evidence type="ECO:0000256" key="8">
    <source>
        <dbReference type="HAMAP-Rule" id="MF_00101"/>
    </source>
</evidence>
<dbReference type="SUPFAM" id="SSF56214">
    <property type="entry name" value="4'-phosphopantetheinyl transferase"/>
    <property type="match status" value="1"/>
</dbReference>
<keyword evidence="1 8" id="KW-0444">Lipid biosynthesis</keyword>
<keyword evidence="7 8" id="KW-0275">Fatty acid biosynthesis</keyword>
<keyword evidence="8" id="KW-0963">Cytoplasm</keyword>
<comment type="catalytic activity">
    <reaction evidence="8">
        <text>apo-[ACP] + CoA = holo-[ACP] + adenosine 3',5'-bisphosphate + H(+)</text>
        <dbReference type="Rhea" id="RHEA:12068"/>
        <dbReference type="Rhea" id="RHEA-COMP:9685"/>
        <dbReference type="Rhea" id="RHEA-COMP:9690"/>
        <dbReference type="ChEBI" id="CHEBI:15378"/>
        <dbReference type="ChEBI" id="CHEBI:29999"/>
        <dbReference type="ChEBI" id="CHEBI:57287"/>
        <dbReference type="ChEBI" id="CHEBI:58343"/>
        <dbReference type="ChEBI" id="CHEBI:64479"/>
        <dbReference type="EC" id="2.7.8.7"/>
    </reaction>
</comment>
<keyword evidence="2 8" id="KW-0808">Transferase</keyword>
<dbReference type="InterPro" id="IPR004568">
    <property type="entry name" value="Ppantetheine-prot_Trfase_dom"/>
</dbReference>
<keyword evidence="5 8" id="KW-0460">Magnesium</keyword>
<keyword evidence="3 8" id="KW-0479">Metal-binding</keyword>
<evidence type="ECO:0000256" key="6">
    <source>
        <dbReference type="ARBA" id="ARBA00023098"/>
    </source>
</evidence>
<protein>
    <recommendedName>
        <fullName evidence="8">Holo-[acyl-carrier-protein] synthase</fullName>
        <shortName evidence="8">Holo-ACP synthase</shortName>
        <ecNumber evidence="8">2.7.8.7</ecNumber>
    </recommendedName>
    <alternativeName>
        <fullName evidence="8">4'-phosphopantetheinyl transferase AcpS</fullName>
    </alternativeName>
</protein>
<evidence type="ECO:0000256" key="4">
    <source>
        <dbReference type="ARBA" id="ARBA00022832"/>
    </source>
</evidence>
<evidence type="ECO:0000256" key="7">
    <source>
        <dbReference type="ARBA" id="ARBA00023160"/>
    </source>
</evidence>
<dbReference type="HAMAP" id="MF_00101">
    <property type="entry name" value="AcpS"/>
    <property type="match status" value="1"/>
</dbReference>
<dbReference type="NCBIfam" id="TIGR00556">
    <property type="entry name" value="pantethn_trn"/>
    <property type="match status" value="1"/>
</dbReference>
<evidence type="ECO:0000256" key="5">
    <source>
        <dbReference type="ARBA" id="ARBA00022842"/>
    </source>
</evidence>
<dbReference type="Proteomes" id="UP001205748">
    <property type="component" value="Unassembled WGS sequence"/>
</dbReference>
<dbReference type="Gene3D" id="3.90.470.20">
    <property type="entry name" value="4'-phosphopantetheinyl transferase domain"/>
    <property type="match status" value="1"/>
</dbReference>
<evidence type="ECO:0000256" key="1">
    <source>
        <dbReference type="ARBA" id="ARBA00022516"/>
    </source>
</evidence>
<comment type="function">
    <text evidence="8">Transfers the 4'-phosphopantetheine moiety from coenzyme A to a Ser of acyl-carrier-protein.</text>
</comment>
<evidence type="ECO:0000256" key="3">
    <source>
        <dbReference type="ARBA" id="ARBA00022723"/>
    </source>
</evidence>